<evidence type="ECO:0000256" key="5">
    <source>
        <dbReference type="ARBA" id="ARBA00013078"/>
    </source>
</evidence>
<sequence length="228" mass="24167">MQPEPRTFGTVVFDLDGTLIDSAPALQGIASRFLAELDAAPLTIEETRSFIGNGGWRFCQRALESRGFPSDDDAVDAHYVRFLKIYSAAPASDNVLFPGVPEALSRLREAGIAIGLCTNKPEAPTHVVLEAFGLSFDVVVTGDTLPQNKPAPEPLMAAIEALGGTARHTLYVGDSEIDALTAEAVGCPFALHTAGYHDTFEMAGPPTYRIDDIPALLGIVLARDAASA</sequence>
<dbReference type="SUPFAM" id="SSF56784">
    <property type="entry name" value="HAD-like"/>
    <property type="match status" value="1"/>
</dbReference>
<keyword evidence="8" id="KW-0460">Magnesium</keyword>
<comment type="pathway">
    <text evidence="3">Organic acid metabolism; glycolate biosynthesis; glycolate from 2-phosphoglycolate: step 1/1.</text>
</comment>
<dbReference type="EMBL" id="QHHQ01000003">
    <property type="protein sequence ID" value="RAI00666.1"/>
    <property type="molecule type" value="Genomic_DNA"/>
</dbReference>
<dbReference type="InterPro" id="IPR037512">
    <property type="entry name" value="PGPase_prok"/>
</dbReference>
<protein>
    <recommendedName>
        <fullName evidence="5">phosphoglycolate phosphatase</fullName>
        <ecNumber evidence="5">3.1.3.18</ecNumber>
    </recommendedName>
</protein>
<evidence type="ECO:0000256" key="8">
    <source>
        <dbReference type="ARBA" id="ARBA00022842"/>
    </source>
</evidence>
<dbReference type="NCBIfam" id="TIGR01549">
    <property type="entry name" value="HAD-SF-IA-v1"/>
    <property type="match status" value="1"/>
</dbReference>
<evidence type="ECO:0000313" key="10">
    <source>
        <dbReference type="EMBL" id="RAI00666.1"/>
    </source>
</evidence>
<keyword evidence="6" id="KW-0479">Metal-binding</keyword>
<dbReference type="InterPro" id="IPR036412">
    <property type="entry name" value="HAD-like_sf"/>
</dbReference>
<comment type="caution">
    <text evidence="10">The sequence shown here is derived from an EMBL/GenBank/DDBJ whole genome shotgun (WGS) entry which is preliminary data.</text>
</comment>
<keyword evidence="11" id="KW-1185">Reference proteome</keyword>
<dbReference type="SFLD" id="SFLDG01129">
    <property type="entry name" value="C1.5:_HAD__Beta-PGM__Phosphata"/>
    <property type="match status" value="1"/>
</dbReference>
<dbReference type="InterPro" id="IPR023198">
    <property type="entry name" value="PGP-like_dom2"/>
</dbReference>
<evidence type="ECO:0000256" key="3">
    <source>
        <dbReference type="ARBA" id="ARBA00004818"/>
    </source>
</evidence>
<dbReference type="RefSeq" id="WP_111346809.1">
    <property type="nucleotide sequence ID" value="NZ_QHHQ01000003.1"/>
</dbReference>
<name>A0A8B2NLW6_9HYPH</name>
<dbReference type="GO" id="GO:0006281">
    <property type="term" value="P:DNA repair"/>
    <property type="evidence" value="ECO:0007669"/>
    <property type="project" value="TreeGrafter"/>
</dbReference>
<evidence type="ECO:0000256" key="6">
    <source>
        <dbReference type="ARBA" id="ARBA00022723"/>
    </source>
</evidence>
<dbReference type="InterPro" id="IPR006439">
    <property type="entry name" value="HAD-SF_hydro_IA"/>
</dbReference>
<dbReference type="GO" id="GO:0005975">
    <property type="term" value="P:carbohydrate metabolic process"/>
    <property type="evidence" value="ECO:0007669"/>
    <property type="project" value="InterPro"/>
</dbReference>
<keyword evidence="9" id="KW-0119">Carbohydrate metabolism</keyword>
<comment type="cofactor">
    <cofactor evidence="2">
        <name>Mg(2+)</name>
        <dbReference type="ChEBI" id="CHEBI:18420"/>
    </cofactor>
</comment>
<dbReference type="EC" id="3.1.3.18" evidence="5"/>
<dbReference type="Gene3D" id="1.10.150.240">
    <property type="entry name" value="Putative phosphatase, domain 2"/>
    <property type="match status" value="1"/>
</dbReference>
<dbReference type="InterPro" id="IPR023214">
    <property type="entry name" value="HAD_sf"/>
</dbReference>
<proteinExistence type="inferred from homology"/>
<accession>A0A8B2NLW6</accession>
<evidence type="ECO:0000256" key="9">
    <source>
        <dbReference type="ARBA" id="ARBA00023277"/>
    </source>
</evidence>
<dbReference type="PANTHER" id="PTHR43434:SF1">
    <property type="entry name" value="PHOSPHOGLYCOLATE PHOSPHATASE"/>
    <property type="match status" value="1"/>
</dbReference>
<dbReference type="AlphaFoldDB" id="A0A8B2NLW6"/>
<evidence type="ECO:0000256" key="4">
    <source>
        <dbReference type="ARBA" id="ARBA00006171"/>
    </source>
</evidence>
<reference evidence="10 11" key="1">
    <citation type="submission" date="2018-05" db="EMBL/GenBank/DDBJ databases">
        <title>Acuticoccus sediminis sp. nov., isolated from deep-sea sediment of Indian Ocean.</title>
        <authorList>
            <person name="Liu X."/>
            <person name="Lai Q."/>
            <person name="Du Y."/>
            <person name="Sun F."/>
            <person name="Zhang X."/>
            <person name="Wang S."/>
            <person name="Shao Z."/>
        </authorList>
    </citation>
    <scope>NUCLEOTIDE SEQUENCE [LARGE SCALE GENOMIC DNA]</scope>
    <source>
        <strain evidence="10 11">PTG4-2</strain>
    </source>
</reference>
<evidence type="ECO:0000256" key="7">
    <source>
        <dbReference type="ARBA" id="ARBA00022801"/>
    </source>
</evidence>
<dbReference type="Pfam" id="PF00702">
    <property type="entry name" value="Hydrolase"/>
    <property type="match status" value="1"/>
</dbReference>
<dbReference type="NCBIfam" id="TIGR01449">
    <property type="entry name" value="PGP_bact"/>
    <property type="match status" value="1"/>
</dbReference>
<dbReference type="Gene3D" id="3.40.50.1000">
    <property type="entry name" value="HAD superfamily/HAD-like"/>
    <property type="match status" value="1"/>
</dbReference>
<evidence type="ECO:0000313" key="11">
    <source>
        <dbReference type="Proteomes" id="UP000249590"/>
    </source>
</evidence>
<evidence type="ECO:0000256" key="2">
    <source>
        <dbReference type="ARBA" id="ARBA00001946"/>
    </source>
</evidence>
<dbReference type="InterPro" id="IPR050155">
    <property type="entry name" value="HAD-like_hydrolase_sf"/>
</dbReference>
<evidence type="ECO:0000256" key="1">
    <source>
        <dbReference type="ARBA" id="ARBA00000830"/>
    </source>
</evidence>
<dbReference type="OrthoDB" id="9793014at2"/>
<dbReference type="PANTHER" id="PTHR43434">
    <property type="entry name" value="PHOSPHOGLYCOLATE PHOSPHATASE"/>
    <property type="match status" value="1"/>
</dbReference>
<dbReference type="Proteomes" id="UP000249590">
    <property type="component" value="Unassembled WGS sequence"/>
</dbReference>
<gene>
    <name evidence="10" type="primary">gph</name>
    <name evidence="10" type="ORF">DLJ53_15545</name>
</gene>
<dbReference type="GO" id="GO:0046872">
    <property type="term" value="F:metal ion binding"/>
    <property type="evidence" value="ECO:0007669"/>
    <property type="project" value="UniProtKB-KW"/>
</dbReference>
<dbReference type="GO" id="GO:0008967">
    <property type="term" value="F:phosphoglycolate phosphatase activity"/>
    <property type="evidence" value="ECO:0007669"/>
    <property type="project" value="UniProtKB-EC"/>
</dbReference>
<comment type="similarity">
    <text evidence="4">Belongs to the HAD-like hydrolase superfamily. CbbY/CbbZ/Gph/YieH family.</text>
</comment>
<comment type="catalytic activity">
    <reaction evidence="1">
        <text>2-phosphoglycolate + H2O = glycolate + phosphate</text>
        <dbReference type="Rhea" id="RHEA:14369"/>
        <dbReference type="ChEBI" id="CHEBI:15377"/>
        <dbReference type="ChEBI" id="CHEBI:29805"/>
        <dbReference type="ChEBI" id="CHEBI:43474"/>
        <dbReference type="ChEBI" id="CHEBI:58033"/>
        <dbReference type="EC" id="3.1.3.18"/>
    </reaction>
</comment>
<keyword evidence="7" id="KW-0378">Hydrolase</keyword>
<dbReference type="GO" id="GO:0005829">
    <property type="term" value="C:cytosol"/>
    <property type="evidence" value="ECO:0007669"/>
    <property type="project" value="TreeGrafter"/>
</dbReference>
<dbReference type="SFLD" id="SFLDS00003">
    <property type="entry name" value="Haloacid_Dehalogenase"/>
    <property type="match status" value="1"/>
</dbReference>
<organism evidence="10 11">
    <name type="scientific">Acuticoccus sediminis</name>
    <dbReference type="NCBI Taxonomy" id="2184697"/>
    <lineage>
        <taxon>Bacteria</taxon>
        <taxon>Pseudomonadati</taxon>
        <taxon>Pseudomonadota</taxon>
        <taxon>Alphaproteobacteria</taxon>
        <taxon>Hyphomicrobiales</taxon>
        <taxon>Amorphaceae</taxon>
        <taxon>Acuticoccus</taxon>
    </lineage>
</organism>